<accession>A0AAT9GNC7</accession>
<gene>
    <name evidence="2" type="ORF">SJAV_02280</name>
</gene>
<sequence>MLSKIVFILLEILGIGMVYLGFKTQGGISIALGIGGLLLMIIIAMLYTKGSS</sequence>
<feature type="transmembrane region" description="Helical" evidence="1">
    <location>
        <begin position="5"/>
        <end position="22"/>
    </location>
</feature>
<protein>
    <submittedName>
        <fullName evidence="2">Uncharacterized protein</fullName>
    </submittedName>
</protein>
<organism evidence="2">
    <name type="scientific">Sulfurisphaera javensis</name>
    <dbReference type="NCBI Taxonomy" id="2049879"/>
    <lineage>
        <taxon>Archaea</taxon>
        <taxon>Thermoproteota</taxon>
        <taxon>Thermoprotei</taxon>
        <taxon>Sulfolobales</taxon>
        <taxon>Sulfolobaceae</taxon>
        <taxon>Sulfurisphaera</taxon>
    </lineage>
</organism>
<dbReference type="AlphaFoldDB" id="A0AAT9GNC7"/>
<dbReference type="KEGG" id="sjv:SJAV_02280"/>
<name>A0AAT9GNC7_9CREN</name>
<feature type="transmembrane region" description="Helical" evidence="1">
    <location>
        <begin position="28"/>
        <end position="47"/>
    </location>
</feature>
<evidence type="ECO:0000256" key="1">
    <source>
        <dbReference type="SAM" id="Phobius"/>
    </source>
</evidence>
<reference evidence="2" key="1">
    <citation type="submission" date="2024-03" db="EMBL/GenBank/DDBJ databases">
        <title>Complete genome sequence of Sulfurisphaera javensis strain KD-1.</title>
        <authorList>
            <person name="Sakai H."/>
            <person name="Nur N."/>
            <person name="Suwanto A."/>
            <person name="Kurosawa N."/>
        </authorList>
    </citation>
    <scope>NUCLEOTIDE SEQUENCE</scope>
    <source>
        <strain evidence="2">KD-1</strain>
    </source>
</reference>
<dbReference type="EMBL" id="AP031322">
    <property type="protein sequence ID" value="BFH72284.1"/>
    <property type="molecule type" value="Genomic_DNA"/>
</dbReference>
<evidence type="ECO:0000313" key="2">
    <source>
        <dbReference type="EMBL" id="BFH72284.1"/>
    </source>
</evidence>
<keyword evidence="1" id="KW-0812">Transmembrane</keyword>
<keyword evidence="1" id="KW-1133">Transmembrane helix</keyword>
<keyword evidence="1" id="KW-0472">Membrane</keyword>
<proteinExistence type="predicted"/>